<evidence type="ECO:0000313" key="1">
    <source>
        <dbReference type="EMBL" id="PVD37400.1"/>
    </source>
</evidence>
<dbReference type="Proteomes" id="UP000245119">
    <property type="component" value="Linkage Group LG2"/>
</dbReference>
<evidence type="ECO:0000313" key="2">
    <source>
        <dbReference type="Proteomes" id="UP000245119"/>
    </source>
</evidence>
<reference evidence="1 2" key="1">
    <citation type="submission" date="2018-04" db="EMBL/GenBank/DDBJ databases">
        <title>The genome of golden apple snail Pomacea canaliculata provides insight into stress tolerance and invasive adaptation.</title>
        <authorList>
            <person name="Liu C."/>
            <person name="Liu B."/>
            <person name="Ren Y."/>
            <person name="Zhang Y."/>
            <person name="Wang H."/>
            <person name="Li S."/>
            <person name="Jiang F."/>
            <person name="Yin L."/>
            <person name="Zhang G."/>
            <person name="Qian W."/>
            <person name="Fan W."/>
        </authorList>
    </citation>
    <scope>NUCLEOTIDE SEQUENCE [LARGE SCALE GENOMIC DNA]</scope>
    <source>
        <strain evidence="1">SZHN2017</strain>
        <tissue evidence="1">Muscle</tissue>
    </source>
</reference>
<dbReference type="EMBL" id="PZQS01000002">
    <property type="protein sequence ID" value="PVD37400.1"/>
    <property type="molecule type" value="Genomic_DNA"/>
</dbReference>
<comment type="caution">
    <text evidence="1">The sequence shown here is derived from an EMBL/GenBank/DDBJ whole genome shotgun (WGS) entry which is preliminary data.</text>
</comment>
<proteinExistence type="predicted"/>
<accession>A0A2T7PVH7</accession>
<organism evidence="1 2">
    <name type="scientific">Pomacea canaliculata</name>
    <name type="common">Golden apple snail</name>
    <dbReference type="NCBI Taxonomy" id="400727"/>
    <lineage>
        <taxon>Eukaryota</taxon>
        <taxon>Metazoa</taxon>
        <taxon>Spiralia</taxon>
        <taxon>Lophotrochozoa</taxon>
        <taxon>Mollusca</taxon>
        <taxon>Gastropoda</taxon>
        <taxon>Caenogastropoda</taxon>
        <taxon>Architaenioglossa</taxon>
        <taxon>Ampullarioidea</taxon>
        <taxon>Ampullariidae</taxon>
        <taxon>Pomacea</taxon>
    </lineage>
</organism>
<dbReference type="AlphaFoldDB" id="A0A2T7PVH7"/>
<sequence length="131" mass="14611">MPRVSNGNQRLLSTVQPFDRQEIYSGLVPGIVRVQDSDTKPGADVCGAAMRNTTITLSQDIKASTFLRVLEFVYTGKNLGHKGKSSMSCRMYVEHVHTLRLQVLFPTTTDKDVLVDLPTCYAQPPNRLFLP</sequence>
<gene>
    <name evidence="1" type="ORF">C0Q70_04399</name>
</gene>
<name>A0A2T7PVH7_POMCA</name>
<keyword evidence="2" id="KW-1185">Reference proteome</keyword>
<dbReference type="OrthoDB" id="10251809at2759"/>
<protein>
    <submittedName>
        <fullName evidence="1">Uncharacterized protein</fullName>
    </submittedName>
</protein>